<dbReference type="KEGG" id="mla:Mlab_0010"/>
<dbReference type="InterPro" id="IPR011256">
    <property type="entry name" value="Reg_factor_effector_dom_sf"/>
</dbReference>
<dbReference type="PANTHER" id="PTHR30204">
    <property type="entry name" value="REDOX-CYCLING DRUG-SENSING TRANSCRIPTIONAL ACTIVATOR SOXR"/>
    <property type="match status" value="1"/>
</dbReference>
<keyword evidence="4" id="KW-0804">Transcription</keyword>
<evidence type="ECO:0000256" key="1">
    <source>
        <dbReference type="ARBA" id="ARBA00022491"/>
    </source>
</evidence>
<dbReference type="InterPro" id="IPR029442">
    <property type="entry name" value="GyrI-like"/>
</dbReference>
<organism evidence="6 7">
    <name type="scientific">Methanocorpusculum labreanum (strain ATCC 43576 / DSM 4855 / Z)</name>
    <dbReference type="NCBI Taxonomy" id="410358"/>
    <lineage>
        <taxon>Archaea</taxon>
        <taxon>Methanobacteriati</taxon>
        <taxon>Methanobacteriota</taxon>
        <taxon>Stenosarchaea group</taxon>
        <taxon>Methanomicrobia</taxon>
        <taxon>Methanomicrobiales</taxon>
        <taxon>Methanocorpusculaceae</taxon>
        <taxon>Methanocorpusculum</taxon>
    </lineage>
</organism>
<dbReference type="RefSeq" id="WP_011832389.1">
    <property type="nucleotide sequence ID" value="NC_008942.1"/>
</dbReference>
<evidence type="ECO:0000259" key="5">
    <source>
        <dbReference type="PROSITE" id="PS50937"/>
    </source>
</evidence>
<dbReference type="GO" id="GO:0003677">
    <property type="term" value="F:DNA binding"/>
    <property type="evidence" value="ECO:0007669"/>
    <property type="project" value="UniProtKB-KW"/>
</dbReference>
<dbReference type="Gene3D" id="1.10.1660.10">
    <property type="match status" value="1"/>
</dbReference>
<accession>A2SPD2</accession>
<dbReference type="STRING" id="410358.Mlab_0010"/>
<dbReference type="Gene3D" id="3.20.80.10">
    <property type="entry name" value="Regulatory factor, effector binding domain"/>
    <property type="match status" value="1"/>
</dbReference>
<dbReference type="EMBL" id="CP000559">
    <property type="protein sequence ID" value="ABN06188.1"/>
    <property type="molecule type" value="Genomic_DNA"/>
</dbReference>
<reference evidence="6 7" key="1">
    <citation type="journal article" date="2009" name="Stand. Genomic Sci.">
        <title>Complete genome sequence of Methanocorpusculum labreanum type strain Z.</title>
        <authorList>
            <person name="Anderson I.J."/>
            <person name="Sieprawska-Lupa M."/>
            <person name="Goltsman E."/>
            <person name="Lapidus A."/>
            <person name="Copeland A."/>
            <person name="Glavina Del Rio T."/>
            <person name="Tice H."/>
            <person name="Dalin E."/>
            <person name="Barry K."/>
            <person name="Pitluck S."/>
            <person name="Hauser L."/>
            <person name="Land M."/>
            <person name="Lucas S."/>
            <person name="Richardson P."/>
            <person name="Whitman W.B."/>
            <person name="Kyrpides N.C."/>
        </authorList>
    </citation>
    <scope>NUCLEOTIDE SEQUENCE [LARGE SCALE GENOMIC DNA]</scope>
    <source>
        <strain evidence="7">ATCC 43576 / DSM 4855 / Z</strain>
    </source>
</reference>
<dbReference type="InterPro" id="IPR010499">
    <property type="entry name" value="AraC_E-bd"/>
</dbReference>
<keyword evidence="3" id="KW-0238">DNA-binding</keyword>
<name>A2SPD2_METLZ</name>
<dbReference type="GeneID" id="4794515"/>
<dbReference type="Pfam" id="PF06445">
    <property type="entry name" value="GyrI-like"/>
    <property type="match status" value="1"/>
</dbReference>
<dbReference type="InterPro" id="IPR047057">
    <property type="entry name" value="MerR_fam"/>
</dbReference>
<evidence type="ECO:0000256" key="3">
    <source>
        <dbReference type="ARBA" id="ARBA00023125"/>
    </source>
</evidence>
<dbReference type="OrthoDB" id="104532at2157"/>
<dbReference type="PRINTS" id="PR00040">
    <property type="entry name" value="HTHMERR"/>
</dbReference>
<dbReference type="InterPro" id="IPR009061">
    <property type="entry name" value="DNA-bd_dom_put_sf"/>
</dbReference>
<dbReference type="SUPFAM" id="SSF55136">
    <property type="entry name" value="Probable bacterial effector-binding domain"/>
    <property type="match status" value="1"/>
</dbReference>
<evidence type="ECO:0000313" key="6">
    <source>
        <dbReference type="EMBL" id="ABN06188.1"/>
    </source>
</evidence>
<dbReference type="eggNOG" id="arCOG03200">
    <property type="taxonomic scope" value="Archaea"/>
</dbReference>
<feature type="domain" description="HTH merR-type" evidence="5">
    <location>
        <begin position="1"/>
        <end position="70"/>
    </location>
</feature>
<protein>
    <submittedName>
        <fullName evidence="6">Putative transcriptional regulator, MerR family</fullName>
    </submittedName>
</protein>
<dbReference type="SMART" id="SM00422">
    <property type="entry name" value="HTH_MERR"/>
    <property type="match status" value="1"/>
</dbReference>
<keyword evidence="1" id="KW-0678">Repressor</keyword>
<sequence>MFRIGEFSKMSKTTVKTLRYYDEIGILEPEKVDLARYRYYTTGQLVKLHYIQSLQQAGLSLDEIKKIISGEDAAEILEKRREGLETELREKTDQLSRIDFILQGKEEEYFMNYQATIKEIPECIVYSKKMTIPNYDAYFTEIPAIGAECAAANPDIKCTVPGYCFVIYLDGEYREKDINVEYCEAVDKFGKEVGDIKFKKMPAITAVSVMHKGPYSTLREAYAFIFKWIEENGYTVTDNPRESYIDGIWNQKTEDDWLTEIQVPVMKKEN</sequence>
<dbReference type="AlphaFoldDB" id="A2SPD2"/>
<dbReference type="PROSITE" id="PS50937">
    <property type="entry name" value="HTH_MERR_2"/>
    <property type="match status" value="1"/>
</dbReference>
<evidence type="ECO:0000256" key="4">
    <source>
        <dbReference type="ARBA" id="ARBA00023163"/>
    </source>
</evidence>
<evidence type="ECO:0000313" key="7">
    <source>
        <dbReference type="Proteomes" id="UP000000365"/>
    </source>
</evidence>
<keyword evidence="2" id="KW-0805">Transcription regulation</keyword>
<evidence type="ECO:0000256" key="2">
    <source>
        <dbReference type="ARBA" id="ARBA00023015"/>
    </source>
</evidence>
<dbReference type="SUPFAM" id="SSF46955">
    <property type="entry name" value="Putative DNA-binding domain"/>
    <property type="match status" value="1"/>
</dbReference>
<dbReference type="SMART" id="SM00871">
    <property type="entry name" value="AraC_E_bind"/>
    <property type="match status" value="1"/>
</dbReference>
<keyword evidence="7" id="KW-1185">Reference proteome</keyword>
<dbReference type="PANTHER" id="PTHR30204:SF69">
    <property type="entry name" value="MERR-FAMILY TRANSCRIPTIONAL REGULATOR"/>
    <property type="match status" value="1"/>
</dbReference>
<dbReference type="Proteomes" id="UP000000365">
    <property type="component" value="Chromosome"/>
</dbReference>
<dbReference type="Pfam" id="PF13411">
    <property type="entry name" value="MerR_1"/>
    <property type="match status" value="1"/>
</dbReference>
<dbReference type="InterPro" id="IPR000551">
    <property type="entry name" value="MerR-type_HTH_dom"/>
</dbReference>
<proteinExistence type="predicted"/>
<dbReference type="HOGENOM" id="CLU_065103_2_2_2"/>
<dbReference type="GO" id="GO:0003700">
    <property type="term" value="F:DNA-binding transcription factor activity"/>
    <property type="evidence" value="ECO:0007669"/>
    <property type="project" value="InterPro"/>
</dbReference>
<gene>
    <name evidence="6" type="ordered locus">Mlab_0010</name>
</gene>